<dbReference type="PANTHER" id="PTHR43381">
    <property type="entry name" value="TRANSLATION INITIATION FACTOR IF-2-RELATED"/>
    <property type="match status" value="1"/>
</dbReference>
<feature type="compositionally biased region" description="Low complexity" evidence="3">
    <location>
        <begin position="41"/>
        <end position="55"/>
    </location>
</feature>
<evidence type="ECO:0000256" key="1">
    <source>
        <dbReference type="ARBA" id="ARBA00022741"/>
    </source>
</evidence>
<accession>A0A820EPF6</accession>
<reference evidence="4" key="1">
    <citation type="submission" date="2021-02" db="EMBL/GenBank/DDBJ databases">
        <authorList>
            <person name="Nowell W R."/>
        </authorList>
    </citation>
    <scope>NUCLEOTIDE SEQUENCE</scope>
</reference>
<dbReference type="GO" id="GO:0005739">
    <property type="term" value="C:mitochondrion"/>
    <property type="evidence" value="ECO:0007669"/>
    <property type="project" value="TreeGrafter"/>
</dbReference>
<dbReference type="EMBL" id="CAJOBD010022266">
    <property type="protein sequence ID" value="CAF4250304.1"/>
    <property type="molecule type" value="Genomic_DNA"/>
</dbReference>
<dbReference type="Proteomes" id="UP000663836">
    <property type="component" value="Unassembled WGS sequence"/>
</dbReference>
<feature type="compositionally biased region" description="Polar residues" evidence="3">
    <location>
        <begin position="28"/>
        <end position="40"/>
    </location>
</feature>
<feature type="compositionally biased region" description="Acidic residues" evidence="3">
    <location>
        <begin position="56"/>
        <end position="84"/>
    </location>
</feature>
<feature type="region of interest" description="Disordered" evidence="3">
    <location>
        <begin position="1"/>
        <end position="95"/>
    </location>
</feature>
<name>A0A820EPF6_9BILA</name>
<organism evidence="4 5">
    <name type="scientific">Rotaria sordida</name>
    <dbReference type="NCBI Taxonomy" id="392033"/>
    <lineage>
        <taxon>Eukaryota</taxon>
        <taxon>Metazoa</taxon>
        <taxon>Spiralia</taxon>
        <taxon>Gnathifera</taxon>
        <taxon>Rotifera</taxon>
        <taxon>Eurotatoria</taxon>
        <taxon>Bdelloidea</taxon>
        <taxon>Philodinida</taxon>
        <taxon>Philodinidae</taxon>
        <taxon>Rotaria</taxon>
    </lineage>
</organism>
<gene>
    <name evidence="4" type="ORF">JBS370_LOCUS38688</name>
</gene>
<dbReference type="GO" id="GO:0005525">
    <property type="term" value="F:GTP binding"/>
    <property type="evidence" value="ECO:0007669"/>
    <property type="project" value="UniProtKB-KW"/>
</dbReference>
<keyword evidence="1" id="KW-0547">Nucleotide-binding</keyword>
<protein>
    <submittedName>
        <fullName evidence="4">Uncharacterized protein</fullName>
    </submittedName>
</protein>
<proteinExistence type="predicted"/>
<evidence type="ECO:0000313" key="5">
    <source>
        <dbReference type="Proteomes" id="UP000663836"/>
    </source>
</evidence>
<sequence>MYREEENLKDNWEQESEEETINAEEPESPSTENNRNHFQQTSSIPSTTTITNENNESSEGESSDEETSTDESDETSSSTDEDDNGQITPMERVRRRLKRRHELCESRRSSEVLRAPVICVLGHVDTGKTKILDNLRRTHVQDGEAGGITQQIGATNVPLETL</sequence>
<dbReference type="SUPFAM" id="SSF52540">
    <property type="entry name" value="P-loop containing nucleoside triphosphate hydrolases"/>
    <property type="match status" value="1"/>
</dbReference>
<keyword evidence="2" id="KW-0342">GTP-binding</keyword>
<feature type="compositionally biased region" description="Basic and acidic residues" evidence="3">
    <location>
        <begin position="1"/>
        <end position="12"/>
    </location>
</feature>
<evidence type="ECO:0000256" key="3">
    <source>
        <dbReference type="SAM" id="MobiDB-lite"/>
    </source>
</evidence>
<dbReference type="InterPro" id="IPR027417">
    <property type="entry name" value="P-loop_NTPase"/>
</dbReference>
<dbReference type="InterPro" id="IPR015760">
    <property type="entry name" value="TIF_IF2"/>
</dbReference>
<evidence type="ECO:0000256" key="2">
    <source>
        <dbReference type="ARBA" id="ARBA00023134"/>
    </source>
</evidence>
<evidence type="ECO:0000313" key="4">
    <source>
        <dbReference type="EMBL" id="CAF4250304.1"/>
    </source>
</evidence>
<feature type="compositionally biased region" description="Acidic residues" evidence="3">
    <location>
        <begin position="13"/>
        <end position="27"/>
    </location>
</feature>
<dbReference type="GO" id="GO:0003743">
    <property type="term" value="F:translation initiation factor activity"/>
    <property type="evidence" value="ECO:0007669"/>
    <property type="project" value="TreeGrafter"/>
</dbReference>
<dbReference type="AlphaFoldDB" id="A0A820EPF6"/>
<dbReference type="Gene3D" id="3.40.50.300">
    <property type="entry name" value="P-loop containing nucleotide triphosphate hydrolases"/>
    <property type="match status" value="1"/>
</dbReference>
<comment type="caution">
    <text evidence="4">The sequence shown here is derived from an EMBL/GenBank/DDBJ whole genome shotgun (WGS) entry which is preliminary data.</text>
</comment>
<dbReference type="PANTHER" id="PTHR43381:SF4">
    <property type="entry name" value="EUKARYOTIC TRANSLATION INITIATION FACTOR 5B"/>
    <property type="match status" value="1"/>
</dbReference>
<feature type="non-terminal residue" evidence="4">
    <location>
        <position position="1"/>
    </location>
</feature>